<dbReference type="Gene3D" id="1.10.443.10">
    <property type="entry name" value="Intergrase catalytic core"/>
    <property type="match status" value="1"/>
</dbReference>
<comment type="caution">
    <text evidence="2">The sequence shown here is derived from an EMBL/GenBank/DDBJ whole genome shotgun (WGS) entry which is preliminary data.</text>
</comment>
<dbReference type="AlphaFoldDB" id="A0A831LMV1"/>
<dbReference type="InterPro" id="IPR011010">
    <property type="entry name" value="DNA_brk_join_enz"/>
</dbReference>
<dbReference type="SUPFAM" id="SSF56349">
    <property type="entry name" value="DNA breaking-rejoining enzymes"/>
    <property type="match status" value="1"/>
</dbReference>
<reference evidence="2" key="1">
    <citation type="journal article" date="2020" name="mSystems">
        <title>Genome- and Community-Level Interaction Insights into Carbon Utilization and Element Cycling Functions of Hydrothermarchaeota in Hydrothermal Sediment.</title>
        <authorList>
            <person name="Zhou Z."/>
            <person name="Liu Y."/>
            <person name="Xu W."/>
            <person name="Pan J."/>
            <person name="Luo Z.H."/>
            <person name="Li M."/>
        </authorList>
    </citation>
    <scope>NUCLEOTIDE SEQUENCE</scope>
    <source>
        <strain evidence="2">SpSt-1183</strain>
    </source>
</reference>
<sequence length="270" mass="31239">MNSLKKSPYPGYIRTILLYFSKKRADNLLRDWAESIKQSPNTTKRLFAVEGEKASVTFDDVKADIQTYYNHILRDDLGKGVSSKKPAFRNLVNLLFGITTGARVEEMNRLTWKELDQGLKEGSFIIPAAYTKTNAERVIPIHPAIKPYLEILEVVYPDSPFSIEKFRDIRRDREAILHLNQTRNFAVKYWRKYGIDEKIRIAIMGHDEGAIKKEIEQEEVKTGISEVYRKYGPKEIADHYQETVGAKFKPIPKGIDLKKIRESLKSFIKN</sequence>
<evidence type="ECO:0000313" key="2">
    <source>
        <dbReference type="EMBL" id="HDS64194.1"/>
    </source>
</evidence>
<gene>
    <name evidence="2" type="ORF">ENN52_08805</name>
</gene>
<dbReference type="GO" id="GO:0003677">
    <property type="term" value="F:DNA binding"/>
    <property type="evidence" value="ECO:0007669"/>
    <property type="project" value="InterPro"/>
</dbReference>
<protein>
    <recommendedName>
        <fullName evidence="3">Tyr recombinase domain-containing protein</fullName>
    </recommendedName>
</protein>
<organism evidence="2">
    <name type="scientific">Methanofollis liminatans</name>
    <dbReference type="NCBI Taxonomy" id="2201"/>
    <lineage>
        <taxon>Archaea</taxon>
        <taxon>Methanobacteriati</taxon>
        <taxon>Methanobacteriota</taxon>
        <taxon>Stenosarchaea group</taxon>
        <taxon>Methanomicrobia</taxon>
        <taxon>Methanomicrobiales</taxon>
        <taxon>Methanomicrobiaceae</taxon>
        <taxon>Methanofollis</taxon>
    </lineage>
</organism>
<evidence type="ECO:0000256" key="1">
    <source>
        <dbReference type="ARBA" id="ARBA00023172"/>
    </source>
</evidence>
<dbReference type="Proteomes" id="UP000885648">
    <property type="component" value="Unassembled WGS sequence"/>
</dbReference>
<dbReference type="GO" id="GO:0015074">
    <property type="term" value="P:DNA integration"/>
    <property type="evidence" value="ECO:0007669"/>
    <property type="project" value="InterPro"/>
</dbReference>
<dbReference type="GO" id="GO:0006310">
    <property type="term" value="P:DNA recombination"/>
    <property type="evidence" value="ECO:0007669"/>
    <property type="project" value="UniProtKB-KW"/>
</dbReference>
<dbReference type="EMBL" id="DSBY01000353">
    <property type="protein sequence ID" value="HDS64194.1"/>
    <property type="molecule type" value="Genomic_DNA"/>
</dbReference>
<keyword evidence="1" id="KW-0233">DNA recombination</keyword>
<name>A0A831LMV1_9EURY</name>
<proteinExistence type="predicted"/>
<evidence type="ECO:0008006" key="3">
    <source>
        <dbReference type="Google" id="ProtNLM"/>
    </source>
</evidence>
<dbReference type="InterPro" id="IPR013762">
    <property type="entry name" value="Integrase-like_cat_sf"/>
</dbReference>
<accession>A0A831LMV1</accession>